<dbReference type="Pfam" id="PF00076">
    <property type="entry name" value="RRM_1"/>
    <property type="match status" value="1"/>
</dbReference>
<feature type="compositionally biased region" description="Polar residues" evidence="7">
    <location>
        <begin position="174"/>
        <end position="183"/>
    </location>
</feature>
<name>A0A9P1M6I9_9PEZI</name>
<feature type="region of interest" description="Disordered" evidence="7">
    <location>
        <begin position="1"/>
        <end position="44"/>
    </location>
</feature>
<dbReference type="PROSITE" id="PS50102">
    <property type="entry name" value="RRM"/>
    <property type="match status" value="1"/>
</dbReference>
<dbReference type="EMBL" id="CALLCH030000001">
    <property type="protein sequence ID" value="CAI4211404.1"/>
    <property type="molecule type" value="Genomic_DNA"/>
</dbReference>
<evidence type="ECO:0000256" key="2">
    <source>
        <dbReference type="ARBA" id="ARBA00022664"/>
    </source>
</evidence>
<comment type="subcellular location">
    <subcellularLocation>
        <location evidence="1">Nucleus</location>
    </subcellularLocation>
</comment>
<keyword evidence="2" id="KW-0507">mRNA processing</keyword>
<dbReference type="GO" id="GO:0000398">
    <property type="term" value="P:mRNA splicing, via spliceosome"/>
    <property type="evidence" value="ECO:0007669"/>
    <property type="project" value="TreeGrafter"/>
</dbReference>
<dbReference type="OrthoDB" id="252020at2759"/>
<evidence type="ECO:0000313" key="10">
    <source>
        <dbReference type="Proteomes" id="UP000838763"/>
    </source>
</evidence>
<dbReference type="PANTHER" id="PTHR15481">
    <property type="entry name" value="RIBONUCLEIC ACID BINDING PROTEIN S1"/>
    <property type="match status" value="1"/>
</dbReference>
<dbReference type="GO" id="GO:0005654">
    <property type="term" value="C:nucleoplasm"/>
    <property type="evidence" value="ECO:0007669"/>
    <property type="project" value="TreeGrafter"/>
</dbReference>
<reference evidence="9" key="1">
    <citation type="submission" date="2022-11" db="EMBL/GenBank/DDBJ databases">
        <authorList>
            <person name="Scott C."/>
            <person name="Bruce N."/>
        </authorList>
    </citation>
    <scope>NUCLEOTIDE SEQUENCE</scope>
</reference>
<evidence type="ECO:0000256" key="5">
    <source>
        <dbReference type="ARBA" id="ARBA00023242"/>
    </source>
</evidence>
<dbReference type="SMART" id="SM00360">
    <property type="entry name" value="RRM"/>
    <property type="match status" value="1"/>
</dbReference>
<feature type="domain" description="RRM" evidence="8">
    <location>
        <begin position="47"/>
        <end position="125"/>
    </location>
</feature>
<evidence type="ECO:0000256" key="1">
    <source>
        <dbReference type="ARBA" id="ARBA00004123"/>
    </source>
</evidence>
<accession>A0A9P1M6I9</accession>
<dbReference type="InterPro" id="IPR034201">
    <property type="entry name" value="RNPS1_RRM"/>
</dbReference>
<feature type="compositionally biased region" description="Polar residues" evidence="7">
    <location>
        <begin position="155"/>
        <end position="164"/>
    </location>
</feature>
<feature type="compositionally biased region" description="Low complexity" evidence="7">
    <location>
        <begin position="16"/>
        <end position="32"/>
    </location>
</feature>
<dbReference type="CDD" id="cd12365">
    <property type="entry name" value="RRM_RNPS1"/>
    <property type="match status" value="1"/>
</dbReference>
<gene>
    <name evidence="9" type="ORF">PPNO1_LOCUS1197</name>
</gene>
<dbReference type="GO" id="GO:0061574">
    <property type="term" value="C:ASAP complex"/>
    <property type="evidence" value="ECO:0007669"/>
    <property type="project" value="TreeGrafter"/>
</dbReference>
<keyword evidence="10" id="KW-1185">Reference proteome</keyword>
<proteinExistence type="predicted"/>
<keyword evidence="4" id="KW-0508">mRNA splicing</keyword>
<dbReference type="InterPro" id="IPR012677">
    <property type="entry name" value="Nucleotide-bd_a/b_plait_sf"/>
</dbReference>
<dbReference type="AlphaFoldDB" id="A0A9P1M6I9"/>
<dbReference type="InterPro" id="IPR035979">
    <property type="entry name" value="RBD_domain_sf"/>
</dbReference>
<evidence type="ECO:0000256" key="7">
    <source>
        <dbReference type="SAM" id="MobiDB-lite"/>
    </source>
</evidence>
<evidence type="ECO:0000256" key="6">
    <source>
        <dbReference type="PROSITE-ProRule" id="PRU00176"/>
    </source>
</evidence>
<dbReference type="Gene3D" id="3.30.70.330">
    <property type="match status" value="1"/>
</dbReference>
<feature type="region of interest" description="Disordered" evidence="7">
    <location>
        <begin position="129"/>
        <end position="183"/>
    </location>
</feature>
<dbReference type="GO" id="GO:0003723">
    <property type="term" value="F:RNA binding"/>
    <property type="evidence" value="ECO:0007669"/>
    <property type="project" value="UniProtKB-UniRule"/>
</dbReference>
<organism evidence="9 10">
    <name type="scientific">Parascedosporium putredinis</name>
    <dbReference type="NCBI Taxonomy" id="1442378"/>
    <lineage>
        <taxon>Eukaryota</taxon>
        <taxon>Fungi</taxon>
        <taxon>Dikarya</taxon>
        <taxon>Ascomycota</taxon>
        <taxon>Pezizomycotina</taxon>
        <taxon>Sordariomycetes</taxon>
        <taxon>Hypocreomycetidae</taxon>
        <taxon>Microascales</taxon>
        <taxon>Microascaceae</taxon>
        <taxon>Parascedosporium</taxon>
    </lineage>
</organism>
<keyword evidence="3 6" id="KW-0694">RNA-binding</keyword>
<dbReference type="Proteomes" id="UP000838763">
    <property type="component" value="Unassembled WGS sequence"/>
</dbReference>
<comment type="caution">
    <text evidence="9">The sequence shown here is derived from an EMBL/GenBank/DDBJ whole genome shotgun (WGS) entry which is preliminary data.</text>
</comment>
<sequence>MVSESGTRSRGRRGSRTPIRSRSYSRDQSWSRSRSRSRDRGDGIKSTKIVVERLTKNVTEDHLREIFGQFGPIDDLDLPMNRQFNSNRGTAYILYVDELDAETAVANMHEGQIDGAIINVSIVLPRRKISPHPDGPPWCQHQPLLPPPGRRPSANGDNGPQNTRGKGGLLPVSFQVQIPTPAP</sequence>
<dbReference type="SUPFAM" id="SSF54928">
    <property type="entry name" value="RNA-binding domain, RBD"/>
    <property type="match status" value="1"/>
</dbReference>
<evidence type="ECO:0000256" key="3">
    <source>
        <dbReference type="ARBA" id="ARBA00022884"/>
    </source>
</evidence>
<dbReference type="InterPro" id="IPR000504">
    <property type="entry name" value="RRM_dom"/>
</dbReference>
<evidence type="ECO:0000259" key="8">
    <source>
        <dbReference type="PROSITE" id="PS50102"/>
    </source>
</evidence>
<keyword evidence="5" id="KW-0539">Nucleus</keyword>
<evidence type="ECO:0000313" key="9">
    <source>
        <dbReference type="EMBL" id="CAI4211404.1"/>
    </source>
</evidence>
<dbReference type="PANTHER" id="PTHR15481:SF0">
    <property type="entry name" value="LD23870P-RELATED"/>
    <property type="match status" value="1"/>
</dbReference>
<dbReference type="GO" id="GO:0005737">
    <property type="term" value="C:cytoplasm"/>
    <property type="evidence" value="ECO:0007669"/>
    <property type="project" value="TreeGrafter"/>
</dbReference>
<protein>
    <recommendedName>
        <fullName evidence="8">RRM domain-containing protein</fullName>
    </recommendedName>
</protein>
<evidence type="ECO:0000256" key="4">
    <source>
        <dbReference type="ARBA" id="ARBA00023187"/>
    </source>
</evidence>